<evidence type="ECO:0000256" key="1">
    <source>
        <dbReference type="ARBA" id="ARBA00004141"/>
    </source>
</evidence>
<comment type="similarity">
    <text evidence="2">Belongs to the TMEM200 family.</text>
</comment>
<sequence length="413" mass="45852">MLAAARGVSLGLGRINLADLHTLPKKRVEVGKIRRLPKAAEKTRVVIKKHIDRKTLWAACRAVVFGAIVIVVGMLMTVVGYFDVDLAQEERYNKETDEKEIVINLSKRYQLKSLQYVGPILMGVGSFILIIACVITLESRDKHAQIIHEESKELRKKQSANLHAEEFATSAQTTTAEIHHWKPKYLQLPRIDSNDSKLSVERKFSSTSCIPQLLQSTDTRKLYHRLMEDYYNDMYHETPKNDYKCDECFATPEGNRCKRDSTQQSVVAEVHVRPRSSLGSSSSVFTSPPPLGGTETAHAEDVNKPMLSSAAALSLASIGAESVNTSTTTRQAFSVDLPTTEKMPNTMLRMAHPKTVHLTSSDLRTAPIAQTDTDLYMSSSCSSPDMSKAPGFSRQLSETPAHSCTLPNGTEMR</sequence>
<keyword evidence="8" id="KW-1185">Reference proteome</keyword>
<organism evidence="8 9">
    <name type="scientific">Parascaris univalens</name>
    <name type="common">Nematode worm</name>
    <dbReference type="NCBI Taxonomy" id="6257"/>
    <lineage>
        <taxon>Eukaryota</taxon>
        <taxon>Metazoa</taxon>
        <taxon>Ecdysozoa</taxon>
        <taxon>Nematoda</taxon>
        <taxon>Chromadorea</taxon>
        <taxon>Rhabditida</taxon>
        <taxon>Spirurina</taxon>
        <taxon>Ascaridomorpha</taxon>
        <taxon>Ascaridoidea</taxon>
        <taxon>Ascarididae</taxon>
        <taxon>Parascaris</taxon>
    </lineage>
</organism>
<dbReference type="Pfam" id="PF10177">
    <property type="entry name" value="DUF2371"/>
    <property type="match status" value="1"/>
</dbReference>
<protein>
    <submittedName>
        <fullName evidence="9">Transmembrane protein 200A</fullName>
    </submittedName>
</protein>
<dbReference type="PANTHER" id="PTHR31815">
    <property type="entry name" value="AGAP005329-PA"/>
    <property type="match status" value="1"/>
</dbReference>
<evidence type="ECO:0000313" key="8">
    <source>
        <dbReference type="Proteomes" id="UP000887569"/>
    </source>
</evidence>
<dbReference type="InterPro" id="IPR018787">
    <property type="entry name" value="DUF2371_TMEM200"/>
</dbReference>
<evidence type="ECO:0000256" key="5">
    <source>
        <dbReference type="ARBA" id="ARBA00023136"/>
    </source>
</evidence>
<reference evidence="9" key="1">
    <citation type="submission" date="2022-11" db="UniProtKB">
        <authorList>
            <consortium name="WormBaseParasite"/>
        </authorList>
    </citation>
    <scope>IDENTIFICATION</scope>
</reference>
<feature type="region of interest" description="Disordered" evidence="6">
    <location>
        <begin position="379"/>
        <end position="413"/>
    </location>
</feature>
<evidence type="ECO:0000313" key="9">
    <source>
        <dbReference type="WBParaSite" id="PgR023_g059_t03"/>
    </source>
</evidence>
<keyword evidence="3 7" id="KW-0812">Transmembrane</keyword>
<feature type="transmembrane region" description="Helical" evidence="7">
    <location>
        <begin position="58"/>
        <end position="82"/>
    </location>
</feature>
<comment type="subcellular location">
    <subcellularLocation>
        <location evidence="1">Membrane</location>
        <topology evidence="1">Multi-pass membrane protein</topology>
    </subcellularLocation>
</comment>
<feature type="transmembrane region" description="Helical" evidence="7">
    <location>
        <begin position="116"/>
        <end position="137"/>
    </location>
</feature>
<dbReference type="PANTHER" id="PTHR31815:SF1">
    <property type="entry name" value="TRANSMEMBRANE PROTEIN 200C"/>
    <property type="match status" value="1"/>
</dbReference>
<dbReference type="WBParaSite" id="PgR023_g059_t03">
    <property type="protein sequence ID" value="PgR023_g059_t03"/>
    <property type="gene ID" value="PgR023_g059"/>
</dbReference>
<proteinExistence type="inferred from homology"/>
<evidence type="ECO:0000256" key="2">
    <source>
        <dbReference type="ARBA" id="ARBA00005308"/>
    </source>
</evidence>
<keyword evidence="5 7" id="KW-0472">Membrane</keyword>
<dbReference type="Proteomes" id="UP000887569">
    <property type="component" value="Unplaced"/>
</dbReference>
<name>A0A915B1F7_PARUN</name>
<accession>A0A915B1F7</accession>
<feature type="compositionally biased region" description="Low complexity" evidence="6">
    <location>
        <begin position="275"/>
        <end position="286"/>
    </location>
</feature>
<evidence type="ECO:0000256" key="7">
    <source>
        <dbReference type="SAM" id="Phobius"/>
    </source>
</evidence>
<feature type="compositionally biased region" description="Polar residues" evidence="6">
    <location>
        <begin position="394"/>
        <end position="413"/>
    </location>
</feature>
<dbReference type="AlphaFoldDB" id="A0A915B1F7"/>
<keyword evidence="4 7" id="KW-1133">Transmembrane helix</keyword>
<evidence type="ECO:0000256" key="6">
    <source>
        <dbReference type="SAM" id="MobiDB-lite"/>
    </source>
</evidence>
<feature type="region of interest" description="Disordered" evidence="6">
    <location>
        <begin position="273"/>
        <end position="297"/>
    </location>
</feature>
<evidence type="ECO:0000256" key="3">
    <source>
        <dbReference type="ARBA" id="ARBA00022692"/>
    </source>
</evidence>
<evidence type="ECO:0000256" key="4">
    <source>
        <dbReference type="ARBA" id="ARBA00022989"/>
    </source>
</evidence>
<dbReference type="GO" id="GO:0016020">
    <property type="term" value="C:membrane"/>
    <property type="evidence" value="ECO:0007669"/>
    <property type="project" value="UniProtKB-SubCell"/>
</dbReference>